<dbReference type="Pfam" id="PF03662">
    <property type="entry name" value="Glyco_hydro_79n"/>
    <property type="match status" value="1"/>
</dbReference>
<name>A0A2D0T167_ICTPU</name>
<keyword evidence="12" id="KW-1185">Reference proteome</keyword>
<evidence type="ECO:0000256" key="2">
    <source>
        <dbReference type="ARBA" id="ARBA00009800"/>
    </source>
</evidence>
<dbReference type="RefSeq" id="XP_017348335.1">
    <property type="nucleotide sequence ID" value="XM_017492846.3"/>
</dbReference>
<dbReference type="GO" id="GO:0005615">
    <property type="term" value="C:extracellular space"/>
    <property type="evidence" value="ECO:0007669"/>
    <property type="project" value="TreeGrafter"/>
</dbReference>
<dbReference type="OrthoDB" id="726732at2759"/>
<evidence type="ECO:0000313" key="13">
    <source>
        <dbReference type="RefSeq" id="XP_017348335.1"/>
    </source>
</evidence>
<dbReference type="InterPro" id="IPR005199">
    <property type="entry name" value="Glyco_hydro_79"/>
</dbReference>
<keyword evidence="3" id="KW-0964">Secreted</keyword>
<dbReference type="SUPFAM" id="SSF51445">
    <property type="entry name" value="(Trans)glycosidases"/>
    <property type="match status" value="1"/>
</dbReference>
<evidence type="ECO:0000256" key="1">
    <source>
        <dbReference type="ARBA" id="ARBA00004613"/>
    </source>
</evidence>
<dbReference type="GeneID" id="108278991"/>
<evidence type="ECO:0000256" key="5">
    <source>
        <dbReference type="ARBA" id="ARBA00022801"/>
    </source>
</evidence>
<dbReference type="Proteomes" id="UP000221080">
    <property type="component" value="Chromosome 18"/>
</dbReference>
<dbReference type="InterPro" id="IPR017853">
    <property type="entry name" value="GH"/>
</dbReference>
<reference evidence="12" key="1">
    <citation type="journal article" date="2016" name="Nat. Commun.">
        <title>The channel catfish genome sequence provides insights into the evolution of scale formation in teleosts.</title>
        <authorList>
            <person name="Liu Z."/>
            <person name="Liu S."/>
            <person name="Yao J."/>
            <person name="Bao L."/>
            <person name="Zhang J."/>
            <person name="Li Y."/>
            <person name="Jiang C."/>
            <person name="Sun L."/>
            <person name="Wang R."/>
            <person name="Zhang Y."/>
            <person name="Zhou T."/>
            <person name="Zeng Q."/>
            <person name="Fu Q."/>
            <person name="Gao S."/>
            <person name="Li N."/>
            <person name="Koren S."/>
            <person name="Jiang Y."/>
            <person name="Zimin A."/>
            <person name="Xu P."/>
            <person name="Phillippy A.M."/>
            <person name="Geng X."/>
            <person name="Song L."/>
            <person name="Sun F."/>
            <person name="Li C."/>
            <person name="Wang X."/>
            <person name="Chen A."/>
            <person name="Jin Y."/>
            <person name="Yuan Z."/>
            <person name="Yang Y."/>
            <person name="Tan S."/>
            <person name="Peatman E."/>
            <person name="Lu J."/>
            <person name="Qin Z."/>
            <person name="Dunham R."/>
            <person name="Li Z."/>
            <person name="Sonstegard T."/>
            <person name="Feng J."/>
            <person name="Danzmann R.G."/>
            <person name="Schroeder S."/>
            <person name="Scheffler B."/>
            <person name="Duke M.V."/>
            <person name="Ballard L."/>
            <person name="Kucuktas H."/>
            <person name="Kaltenboeck L."/>
            <person name="Liu H."/>
            <person name="Armbruster J."/>
            <person name="Xie Y."/>
            <person name="Kirby M.L."/>
            <person name="Tian Y."/>
            <person name="Flanagan M.E."/>
            <person name="Mu W."/>
            <person name="Waldbieser G.C."/>
        </authorList>
    </citation>
    <scope>NUCLEOTIDE SEQUENCE [LARGE SCALE GENOMIC DNA]</scope>
    <source>
        <strain evidence="12">SDA103</strain>
    </source>
</reference>
<proteinExistence type="inferred from homology"/>
<dbReference type="GO" id="GO:0016798">
    <property type="term" value="F:hydrolase activity, acting on glycosyl bonds"/>
    <property type="evidence" value="ECO:0007669"/>
    <property type="project" value="InterPro"/>
</dbReference>
<evidence type="ECO:0000256" key="11">
    <source>
        <dbReference type="ARBA" id="ARBA00040414"/>
    </source>
</evidence>
<dbReference type="GO" id="GO:0016020">
    <property type="term" value="C:membrane"/>
    <property type="evidence" value="ECO:0007669"/>
    <property type="project" value="InterPro"/>
</dbReference>
<keyword evidence="8" id="KW-0325">Glycoprotein</keyword>
<comment type="subcellular location">
    <subcellularLocation>
        <location evidence="1">Secreted</location>
    </subcellularLocation>
</comment>
<evidence type="ECO:0000256" key="3">
    <source>
        <dbReference type="ARBA" id="ARBA00022525"/>
    </source>
</evidence>
<evidence type="ECO:0000256" key="6">
    <source>
        <dbReference type="ARBA" id="ARBA00022889"/>
    </source>
</evidence>
<dbReference type="FunFam" id="3.20.20.80:FF:000024">
    <property type="entry name" value="Heparanase 2"/>
    <property type="match status" value="1"/>
</dbReference>
<dbReference type="PANTHER" id="PTHR46145:SF3">
    <property type="entry name" value="HEPARANASE"/>
    <property type="match status" value="1"/>
</dbReference>
<dbReference type="PANTHER" id="PTHR46145">
    <property type="entry name" value="HEPARANASE"/>
    <property type="match status" value="1"/>
</dbReference>
<evidence type="ECO:0000256" key="9">
    <source>
        <dbReference type="ARBA" id="ARBA00036917"/>
    </source>
</evidence>
<dbReference type="EC" id="3.2.1.166" evidence="10"/>
<dbReference type="AlphaFoldDB" id="A0A2D0T167"/>
<evidence type="ECO:0000256" key="7">
    <source>
        <dbReference type="ARBA" id="ARBA00023157"/>
    </source>
</evidence>
<keyword evidence="5" id="KW-0378">Hydrolase</keyword>
<sequence>MMGDPGSGIRCAVFALLLRYFVTFCAVALLLDQCLVSAGDLKSVSVDVDLSRVARRVDARFLSVTIDASLMAEEKFMYLLGSPKLRTLAKALTPAFLRFGGTKQDFMKFKPHSEYFITKGYSRDSLPHSGPVCSKFELPPLLEDELKHDWAMQALLLRQEEVQGKYKQGTFSGLELIFGLNALLRTPENVWDSRNAELLLNYCEQRQYRMSWELGNEPNSYEKKAAIRVNGSQLGEDFLHLRKILQKSELYSSSGLYGPDTSQPREHRKDLLTGFLESGAEAIDACTWHHYYVNGRDASLEDFLDPKVLDMLAVKTDEVLKLVHFLSPGKKVWLGETSSAYGGGAVGLSDTFVAGFLWLDKLGLAAKLGLDVVMRQVLIGSGTYHLVDNNLDPLPDYWLSLLYKKLVGPEVLDVQVLTSSGRQARLLRAYLHCTNKESSSYRKGAATLFALNLSKKQVVIKLPALVSNSTVEVFVLQSAEPGENGLRSRSVRLNGDVLKMVDERTLPPLQGVELPPGEHLKLPALSFAFYVLKRAAASVC</sequence>
<reference evidence="13" key="2">
    <citation type="submission" date="2025-08" db="UniProtKB">
        <authorList>
            <consortium name="RefSeq"/>
        </authorList>
    </citation>
    <scope>IDENTIFICATION</scope>
    <source>
        <tissue evidence="13">Blood</tissue>
    </source>
</reference>
<evidence type="ECO:0000256" key="8">
    <source>
        <dbReference type="ARBA" id="ARBA00023180"/>
    </source>
</evidence>
<keyword evidence="7" id="KW-1015">Disulfide bond</keyword>
<dbReference type="GO" id="GO:0007160">
    <property type="term" value="P:cell-matrix adhesion"/>
    <property type="evidence" value="ECO:0007669"/>
    <property type="project" value="TreeGrafter"/>
</dbReference>
<dbReference type="CTD" id="10855"/>
<evidence type="ECO:0000256" key="4">
    <source>
        <dbReference type="ARBA" id="ARBA00022729"/>
    </source>
</evidence>
<comment type="similarity">
    <text evidence="2">Belongs to the glycosyl hydrolase 79 family.</text>
</comment>
<organism evidence="12 13">
    <name type="scientific">Ictalurus punctatus</name>
    <name type="common">Channel catfish</name>
    <name type="synonym">Silurus punctatus</name>
    <dbReference type="NCBI Taxonomy" id="7998"/>
    <lineage>
        <taxon>Eukaryota</taxon>
        <taxon>Metazoa</taxon>
        <taxon>Chordata</taxon>
        <taxon>Craniata</taxon>
        <taxon>Vertebrata</taxon>
        <taxon>Euteleostomi</taxon>
        <taxon>Actinopterygii</taxon>
        <taxon>Neopterygii</taxon>
        <taxon>Teleostei</taxon>
        <taxon>Ostariophysi</taxon>
        <taxon>Siluriformes</taxon>
        <taxon>Ictaluridae</taxon>
        <taxon>Ictalurus</taxon>
    </lineage>
</organism>
<protein>
    <recommendedName>
        <fullName evidence="11">Heparanase</fullName>
        <ecNumber evidence="10">3.2.1.166</ecNumber>
    </recommendedName>
</protein>
<comment type="catalytic activity">
    <reaction evidence="9">
        <text>endohydrolysis of (1-&gt;4)-beta-D-glycosidic bonds of heparan sulfate chains in heparan sulfate proteoglycan.</text>
        <dbReference type="EC" id="3.2.1.166"/>
    </reaction>
</comment>
<dbReference type="Gene3D" id="3.20.20.80">
    <property type="entry name" value="Glycosidases"/>
    <property type="match status" value="1"/>
</dbReference>
<keyword evidence="4" id="KW-0732">Signal</keyword>
<accession>A0A2D0T167</accession>
<evidence type="ECO:0000256" key="10">
    <source>
        <dbReference type="ARBA" id="ARBA00039100"/>
    </source>
</evidence>
<dbReference type="GO" id="GO:0031012">
    <property type="term" value="C:extracellular matrix"/>
    <property type="evidence" value="ECO:0007669"/>
    <property type="project" value="TreeGrafter"/>
</dbReference>
<gene>
    <name evidence="13" type="primary">hpse</name>
</gene>
<evidence type="ECO:0000313" key="12">
    <source>
        <dbReference type="Proteomes" id="UP000221080"/>
    </source>
</evidence>
<keyword evidence="6" id="KW-0130">Cell adhesion</keyword>
<dbReference type="GO" id="GO:0060055">
    <property type="term" value="P:angiogenesis involved in wound healing"/>
    <property type="evidence" value="ECO:0007669"/>
    <property type="project" value="TreeGrafter"/>
</dbReference>